<dbReference type="PROSITE" id="PS00065">
    <property type="entry name" value="D_2_HYDROXYACID_DH_1"/>
    <property type="match status" value="1"/>
</dbReference>
<comment type="similarity">
    <text evidence="1 4">Belongs to the D-isomer specific 2-hydroxyacid dehydrogenase family.</text>
</comment>
<evidence type="ECO:0000256" key="2">
    <source>
        <dbReference type="ARBA" id="ARBA00023002"/>
    </source>
</evidence>
<proteinExistence type="inferred from homology"/>
<dbReference type="InterPro" id="IPR036291">
    <property type="entry name" value="NAD(P)-bd_dom_sf"/>
</dbReference>
<feature type="domain" description="D-isomer specific 2-hydroxyacid dehydrogenase NAD-binding" evidence="6">
    <location>
        <begin position="110"/>
        <end position="295"/>
    </location>
</feature>
<evidence type="ECO:0000256" key="1">
    <source>
        <dbReference type="ARBA" id="ARBA00005854"/>
    </source>
</evidence>
<keyword evidence="3" id="KW-0520">NAD</keyword>
<sequence>MRITVYSAHPFEQNFLAKANKQKHQLKFVNKTLTLETAQKAVGSQAIALFTSDNASAEVLEYLHNLGVRYVALRSAGFDYVDLQKAKELGMLVARVPAYSPYAIAEHTAALLLALNRHLILAHQRIEQNNFCLDNLIGFDLNGKTVGIIGLGKIGAVFARIMHGFGCRILLYDVVEPAPQGFPIESVSFDTLLRESDIISLHAPLNAATHYMINAETLAKTKEGVLLLNTSRGGLVNTADLIQALQNGQVSAAGLDVYENERHLFFQDLSDQPLTDELFAQLKALPNVLITGHQAFLTQTALTNIADTTLHNLTCFETGSACENLLFAG</sequence>
<dbReference type="Gene3D" id="3.40.50.720">
    <property type="entry name" value="NAD(P)-binding Rossmann-like Domain"/>
    <property type="match status" value="2"/>
</dbReference>
<dbReference type="Proteomes" id="UP000324133">
    <property type="component" value="Unassembled WGS sequence"/>
</dbReference>
<dbReference type="SUPFAM" id="SSF51735">
    <property type="entry name" value="NAD(P)-binding Rossmann-fold domains"/>
    <property type="match status" value="1"/>
</dbReference>
<evidence type="ECO:0000256" key="4">
    <source>
        <dbReference type="RuleBase" id="RU003719"/>
    </source>
</evidence>
<protein>
    <submittedName>
        <fullName evidence="7">2-hydroxyacid dehydrogenase</fullName>
    </submittedName>
</protein>
<keyword evidence="2 4" id="KW-0560">Oxidoreductase</keyword>
<dbReference type="GO" id="GO:0016616">
    <property type="term" value="F:oxidoreductase activity, acting on the CH-OH group of donors, NAD or NADP as acceptor"/>
    <property type="evidence" value="ECO:0007669"/>
    <property type="project" value="InterPro"/>
</dbReference>
<dbReference type="PANTHER" id="PTHR43026">
    <property type="entry name" value="2-HYDROXYACID DEHYDROGENASE HOMOLOG 1-RELATED"/>
    <property type="match status" value="1"/>
</dbReference>
<keyword evidence="8" id="KW-1185">Reference proteome</keyword>
<evidence type="ECO:0000259" key="5">
    <source>
        <dbReference type="Pfam" id="PF00389"/>
    </source>
</evidence>
<dbReference type="InterPro" id="IPR029752">
    <property type="entry name" value="D-isomer_DH_CS1"/>
</dbReference>
<dbReference type="AlphaFoldDB" id="A0A5B6TDE7"/>
<dbReference type="InterPro" id="IPR058205">
    <property type="entry name" value="D-LDH-like"/>
</dbReference>
<dbReference type="SUPFAM" id="SSF52283">
    <property type="entry name" value="Formate/glycerate dehydrogenase catalytic domain-like"/>
    <property type="match status" value="1"/>
</dbReference>
<feature type="domain" description="D-isomer specific 2-hydroxyacid dehydrogenase catalytic" evidence="5">
    <location>
        <begin position="9"/>
        <end position="325"/>
    </location>
</feature>
<dbReference type="OrthoDB" id="1522997at2"/>
<reference evidence="7 8" key="1">
    <citation type="submission" date="2019-07" db="EMBL/GenBank/DDBJ databases">
        <title>Rufibacter sp. nov., isolated from lake sediment.</title>
        <authorList>
            <person name="Qu J.-H."/>
        </authorList>
    </citation>
    <scope>NUCLEOTIDE SEQUENCE [LARGE SCALE GENOMIC DNA]</scope>
    <source>
        <strain evidence="7 8">NBS58-1</strain>
    </source>
</reference>
<dbReference type="PROSITE" id="PS00670">
    <property type="entry name" value="D_2_HYDROXYACID_DH_2"/>
    <property type="match status" value="1"/>
</dbReference>
<evidence type="ECO:0000256" key="3">
    <source>
        <dbReference type="ARBA" id="ARBA00023027"/>
    </source>
</evidence>
<dbReference type="Pfam" id="PF00389">
    <property type="entry name" value="2-Hacid_dh"/>
    <property type="match status" value="1"/>
</dbReference>
<dbReference type="CDD" id="cd12183">
    <property type="entry name" value="LDH_like_2"/>
    <property type="match status" value="1"/>
</dbReference>
<organism evidence="7 8">
    <name type="scientific">Rufibacter hautae</name>
    <dbReference type="NCBI Taxonomy" id="2595005"/>
    <lineage>
        <taxon>Bacteria</taxon>
        <taxon>Pseudomonadati</taxon>
        <taxon>Bacteroidota</taxon>
        <taxon>Cytophagia</taxon>
        <taxon>Cytophagales</taxon>
        <taxon>Hymenobacteraceae</taxon>
        <taxon>Rufibacter</taxon>
    </lineage>
</organism>
<name>A0A5B6TDE7_9BACT</name>
<evidence type="ECO:0000259" key="6">
    <source>
        <dbReference type="Pfam" id="PF02826"/>
    </source>
</evidence>
<dbReference type="InterPro" id="IPR029753">
    <property type="entry name" value="D-isomer_DH_CS"/>
</dbReference>
<gene>
    <name evidence="7" type="ORF">FOA19_22475</name>
</gene>
<dbReference type="PANTHER" id="PTHR43026:SF1">
    <property type="entry name" value="2-HYDROXYACID DEHYDROGENASE HOMOLOG 1-RELATED"/>
    <property type="match status" value="1"/>
</dbReference>
<dbReference type="GO" id="GO:0051287">
    <property type="term" value="F:NAD binding"/>
    <property type="evidence" value="ECO:0007669"/>
    <property type="project" value="InterPro"/>
</dbReference>
<dbReference type="RefSeq" id="WP_149093073.1">
    <property type="nucleotide sequence ID" value="NZ_VKKY01000003.1"/>
</dbReference>
<dbReference type="InterPro" id="IPR006140">
    <property type="entry name" value="D-isomer_DH_NAD-bd"/>
</dbReference>
<dbReference type="EMBL" id="VKKY01000003">
    <property type="protein sequence ID" value="KAA3437133.1"/>
    <property type="molecule type" value="Genomic_DNA"/>
</dbReference>
<dbReference type="Pfam" id="PF02826">
    <property type="entry name" value="2-Hacid_dh_C"/>
    <property type="match status" value="1"/>
</dbReference>
<accession>A0A5B6TDE7</accession>
<comment type="caution">
    <text evidence="7">The sequence shown here is derived from an EMBL/GenBank/DDBJ whole genome shotgun (WGS) entry which is preliminary data.</text>
</comment>
<evidence type="ECO:0000313" key="8">
    <source>
        <dbReference type="Proteomes" id="UP000324133"/>
    </source>
</evidence>
<dbReference type="PROSITE" id="PS00671">
    <property type="entry name" value="D_2_HYDROXYACID_DH_3"/>
    <property type="match status" value="1"/>
</dbReference>
<evidence type="ECO:0000313" key="7">
    <source>
        <dbReference type="EMBL" id="KAA3437133.1"/>
    </source>
</evidence>
<dbReference type="InterPro" id="IPR006139">
    <property type="entry name" value="D-isomer_2_OHA_DH_cat_dom"/>
</dbReference>